<keyword evidence="3" id="KW-1185">Reference proteome</keyword>
<protein>
    <submittedName>
        <fullName evidence="2">Uncharacterized protein</fullName>
    </submittedName>
</protein>
<evidence type="ECO:0000313" key="3">
    <source>
        <dbReference type="Proteomes" id="UP001218218"/>
    </source>
</evidence>
<sequence length="257" mass="29354">MNDAPPKLLLSALSWSGSPTSWSAGDDDKHIGTYSEAGTAQLHKAGINTELRAVEYTPSPPTWAQDHPKSPTVGRFWGKIERPLKGPPFEFYDTDWPSGENRIHPEELRGLRFLSDLPGHLNSDAESNGAFGHKMDSTVGLGWHETWVTTLLEKQDLGKPLGERTDIVWDRTSGWGVQVRREAVRVRERYTDVYDKVDVDDMQDIVQSRGIESYTIRATILRVFVKSEWFDQKEGLPEREEEEDEDEDYGNEDMYWV</sequence>
<evidence type="ECO:0000313" key="2">
    <source>
        <dbReference type="EMBL" id="KAJ7366352.1"/>
    </source>
</evidence>
<evidence type="ECO:0000256" key="1">
    <source>
        <dbReference type="SAM" id="MobiDB-lite"/>
    </source>
</evidence>
<name>A0AAD7AQS6_9AGAR</name>
<gene>
    <name evidence="2" type="ORF">DFH08DRAFT_797342</name>
</gene>
<organism evidence="2 3">
    <name type="scientific">Mycena albidolilacea</name>
    <dbReference type="NCBI Taxonomy" id="1033008"/>
    <lineage>
        <taxon>Eukaryota</taxon>
        <taxon>Fungi</taxon>
        <taxon>Dikarya</taxon>
        <taxon>Basidiomycota</taxon>
        <taxon>Agaricomycotina</taxon>
        <taxon>Agaricomycetes</taxon>
        <taxon>Agaricomycetidae</taxon>
        <taxon>Agaricales</taxon>
        <taxon>Marasmiineae</taxon>
        <taxon>Mycenaceae</taxon>
        <taxon>Mycena</taxon>
    </lineage>
</organism>
<feature type="region of interest" description="Disordered" evidence="1">
    <location>
        <begin position="233"/>
        <end position="257"/>
    </location>
</feature>
<dbReference type="EMBL" id="JARIHO010000002">
    <property type="protein sequence ID" value="KAJ7366352.1"/>
    <property type="molecule type" value="Genomic_DNA"/>
</dbReference>
<comment type="caution">
    <text evidence="2">The sequence shown here is derived from an EMBL/GenBank/DDBJ whole genome shotgun (WGS) entry which is preliminary data.</text>
</comment>
<dbReference type="AlphaFoldDB" id="A0AAD7AQS6"/>
<accession>A0AAD7AQS6</accession>
<dbReference type="Proteomes" id="UP001218218">
    <property type="component" value="Unassembled WGS sequence"/>
</dbReference>
<feature type="compositionally biased region" description="Acidic residues" evidence="1">
    <location>
        <begin position="239"/>
        <end position="251"/>
    </location>
</feature>
<proteinExistence type="predicted"/>
<reference evidence="2" key="1">
    <citation type="submission" date="2023-03" db="EMBL/GenBank/DDBJ databases">
        <title>Massive genome expansion in bonnet fungi (Mycena s.s.) driven by repeated elements and novel gene families across ecological guilds.</title>
        <authorList>
            <consortium name="Lawrence Berkeley National Laboratory"/>
            <person name="Harder C.B."/>
            <person name="Miyauchi S."/>
            <person name="Viragh M."/>
            <person name="Kuo A."/>
            <person name="Thoen E."/>
            <person name="Andreopoulos B."/>
            <person name="Lu D."/>
            <person name="Skrede I."/>
            <person name="Drula E."/>
            <person name="Henrissat B."/>
            <person name="Morin E."/>
            <person name="Kohler A."/>
            <person name="Barry K."/>
            <person name="LaButti K."/>
            <person name="Morin E."/>
            <person name="Salamov A."/>
            <person name="Lipzen A."/>
            <person name="Mereny Z."/>
            <person name="Hegedus B."/>
            <person name="Baldrian P."/>
            <person name="Stursova M."/>
            <person name="Weitz H."/>
            <person name="Taylor A."/>
            <person name="Grigoriev I.V."/>
            <person name="Nagy L.G."/>
            <person name="Martin F."/>
            <person name="Kauserud H."/>
        </authorList>
    </citation>
    <scope>NUCLEOTIDE SEQUENCE</scope>
    <source>
        <strain evidence="2">CBHHK002</strain>
    </source>
</reference>